<dbReference type="AlphaFoldDB" id="A0A4S4BTD0"/>
<keyword evidence="2" id="KW-1185">Reference proteome</keyword>
<dbReference type="Proteomes" id="UP000310334">
    <property type="component" value="Unassembled WGS sequence"/>
</dbReference>
<gene>
    <name evidence="1" type="ORF">E6W99_16685</name>
</gene>
<accession>A0A4S4BTD0</accession>
<sequence>MQQSVIENVVHELLQHTGSSVKVKMESSFPENRLVGGKYHISTHTITLYIDEIKKQCVQLFSTDAYFIDYLKIVFAHEIGHAEDLELAMLCDQLDECTTQHERNKLALTIEENAWRYAESYLKEVDPSLVETVIYHSLQSYREKTELEIA</sequence>
<organism evidence="1 2">
    <name type="scientific">Metabacillus sediminilitoris</name>
    <dbReference type="NCBI Taxonomy" id="2567941"/>
    <lineage>
        <taxon>Bacteria</taxon>
        <taxon>Bacillati</taxon>
        <taxon>Bacillota</taxon>
        <taxon>Bacilli</taxon>
        <taxon>Bacillales</taxon>
        <taxon>Bacillaceae</taxon>
        <taxon>Metabacillus</taxon>
    </lineage>
</organism>
<proteinExistence type="predicted"/>
<dbReference type="EMBL" id="SSNT01000012">
    <property type="protein sequence ID" value="THF78310.1"/>
    <property type="molecule type" value="Genomic_DNA"/>
</dbReference>
<reference evidence="1 2" key="1">
    <citation type="submission" date="2019-04" db="EMBL/GenBank/DDBJ databases">
        <title>Bacillus sediminilitoris sp. nov., isolated from a tidal flat sediment on the East China Sea.</title>
        <authorList>
            <person name="Wei Y."/>
            <person name="Mao H."/>
            <person name="Fang J."/>
        </authorList>
    </citation>
    <scope>NUCLEOTIDE SEQUENCE [LARGE SCALE GENOMIC DNA]</scope>
    <source>
        <strain evidence="1 2">DSL-17</strain>
    </source>
</reference>
<name>A0A4S4BTD0_9BACI</name>
<protein>
    <submittedName>
        <fullName evidence="1">Uncharacterized protein</fullName>
    </submittedName>
</protein>
<evidence type="ECO:0000313" key="2">
    <source>
        <dbReference type="Proteomes" id="UP000310334"/>
    </source>
</evidence>
<comment type="caution">
    <text evidence="1">The sequence shown here is derived from an EMBL/GenBank/DDBJ whole genome shotgun (WGS) entry which is preliminary data.</text>
</comment>
<evidence type="ECO:0000313" key="1">
    <source>
        <dbReference type="EMBL" id="THF78310.1"/>
    </source>
</evidence>
<dbReference type="OrthoDB" id="2859043at2"/>